<evidence type="ECO:0000256" key="3">
    <source>
        <dbReference type="ARBA" id="ARBA00022989"/>
    </source>
</evidence>
<dbReference type="HOGENOM" id="CLU_051752_6_0_1"/>
<keyword evidence="2 5" id="KW-0812">Transmembrane</keyword>
<dbReference type="PANTHER" id="PTHR31415">
    <property type="entry name" value="OS05G0367900 PROTEIN"/>
    <property type="match status" value="1"/>
</dbReference>
<evidence type="ECO:0000256" key="5">
    <source>
        <dbReference type="SAM" id="Phobius"/>
    </source>
</evidence>
<feature type="domain" description="Late embryogenesis abundant protein LEA-2 subgroup" evidence="6">
    <location>
        <begin position="83"/>
        <end position="184"/>
    </location>
</feature>
<evidence type="ECO:0000259" key="6">
    <source>
        <dbReference type="Pfam" id="PF03168"/>
    </source>
</evidence>
<proteinExistence type="predicted"/>
<keyword evidence="4 5" id="KW-0472">Membrane</keyword>
<dbReference type="Pfam" id="PF03168">
    <property type="entry name" value="LEA_2"/>
    <property type="match status" value="1"/>
</dbReference>
<dbReference type="Gramene" id="ERN17297">
    <property type="protein sequence ID" value="ERN17297"/>
    <property type="gene ID" value="AMTR_s00037p00031790"/>
</dbReference>
<dbReference type="GO" id="GO:0098542">
    <property type="term" value="P:defense response to other organism"/>
    <property type="evidence" value="ECO:0007669"/>
    <property type="project" value="InterPro"/>
</dbReference>
<accession>U5D7A1</accession>
<feature type="transmembrane region" description="Helical" evidence="5">
    <location>
        <begin position="25"/>
        <end position="51"/>
    </location>
</feature>
<dbReference type="AlphaFoldDB" id="U5D7A1"/>
<name>U5D7A1_AMBTC</name>
<dbReference type="InterPro" id="IPR004864">
    <property type="entry name" value="LEA_2"/>
</dbReference>
<dbReference type="GO" id="GO:0009506">
    <property type="term" value="C:plasmodesma"/>
    <property type="evidence" value="ECO:0000318"/>
    <property type="project" value="GO_Central"/>
</dbReference>
<comment type="subcellular location">
    <subcellularLocation>
        <location evidence="1">Membrane</location>
        <topology evidence="1">Single-pass membrane protein</topology>
    </subcellularLocation>
</comment>
<evidence type="ECO:0000256" key="2">
    <source>
        <dbReference type="ARBA" id="ARBA00022692"/>
    </source>
</evidence>
<evidence type="ECO:0000256" key="1">
    <source>
        <dbReference type="ARBA" id="ARBA00004167"/>
    </source>
</evidence>
<evidence type="ECO:0000313" key="7">
    <source>
        <dbReference type="EMBL" id="ERN17297.1"/>
    </source>
</evidence>
<organism evidence="7 8">
    <name type="scientific">Amborella trichopoda</name>
    <dbReference type="NCBI Taxonomy" id="13333"/>
    <lineage>
        <taxon>Eukaryota</taxon>
        <taxon>Viridiplantae</taxon>
        <taxon>Streptophyta</taxon>
        <taxon>Embryophyta</taxon>
        <taxon>Tracheophyta</taxon>
        <taxon>Spermatophyta</taxon>
        <taxon>Magnoliopsida</taxon>
        <taxon>Amborellales</taxon>
        <taxon>Amborellaceae</taxon>
        <taxon>Amborella</taxon>
    </lineage>
</organism>
<dbReference type="eggNOG" id="ENOG502QZ39">
    <property type="taxonomic scope" value="Eukaryota"/>
</dbReference>
<evidence type="ECO:0000256" key="4">
    <source>
        <dbReference type="ARBA" id="ARBA00023136"/>
    </source>
</evidence>
<dbReference type="OMA" id="TVNSQRW"/>
<keyword evidence="8" id="KW-1185">Reference proteome</keyword>
<gene>
    <name evidence="7" type="ORF">AMTR_s00037p00031790</name>
</gene>
<dbReference type="InterPro" id="IPR044839">
    <property type="entry name" value="NDR1-like"/>
</dbReference>
<protein>
    <recommendedName>
        <fullName evidence="6">Late embryogenesis abundant protein LEA-2 subgroup domain-containing protein</fullName>
    </recommendedName>
</protein>
<dbReference type="EMBL" id="KI392350">
    <property type="protein sequence ID" value="ERN17297.1"/>
    <property type="molecule type" value="Genomic_DNA"/>
</dbReference>
<sequence length="207" mass="23741">MLEQPRPHRTRYYAHRVGETLTNRFFKFFCSCFLGLLLLVGVVAFVLWLSLSPHRPRFHMESFSIPGINQAIGSQNTVVNFNISARNPNQNIGIYYNAMEGTVFFRDQVIGRTPLISTFYQPPKNTTWIYGMLTSGGVSSTGMQEMIRQFTAGSVDFRVELTAMIRFKVTTWHGKNHRMHVSCDVALGQNGQILERSKERRCSLYFS</sequence>
<reference evidence="8" key="1">
    <citation type="journal article" date="2013" name="Science">
        <title>The Amborella genome and the evolution of flowering plants.</title>
        <authorList>
            <consortium name="Amborella Genome Project"/>
        </authorList>
    </citation>
    <scope>NUCLEOTIDE SEQUENCE [LARGE SCALE GENOMIC DNA]</scope>
</reference>
<dbReference type="PANTHER" id="PTHR31415:SF3">
    <property type="entry name" value="LATE EMBRYOGENESIS ABUNDANT (LEA) HYDROXYPROLINE-RICH GLYCOPROTEIN FAMILY"/>
    <property type="match status" value="1"/>
</dbReference>
<dbReference type="Proteomes" id="UP000017836">
    <property type="component" value="Unassembled WGS sequence"/>
</dbReference>
<keyword evidence="3 5" id="KW-1133">Transmembrane helix</keyword>
<dbReference type="GO" id="GO:0005886">
    <property type="term" value="C:plasma membrane"/>
    <property type="evidence" value="ECO:0000318"/>
    <property type="project" value="GO_Central"/>
</dbReference>
<evidence type="ECO:0000313" key="8">
    <source>
        <dbReference type="Proteomes" id="UP000017836"/>
    </source>
</evidence>